<proteinExistence type="predicted"/>
<feature type="region of interest" description="Disordered" evidence="1">
    <location>
        <begin position="1"/>
        <end position="23"/>
    </location>
</feature>
<dbReference type="Proteomes" id="UP001596391">
    <property type="component" value="Unassembled WGS sequence"/>
</dbReference>
<dbReference type="EMBL" id="JBHSWI010000001">
    <property type="protein sequence ID" value="MFC6645677.1"/>
    <property type="molecule type" value="Genomic_DNA"/>
</dbReference>
<dbReference type="RefSeq" id="WP_263372032.1">
    <property type="nucleotide sequence ID" value="NZ_JAGSYD010000003.1"/>
</dbReference>
<accession>A0ABW1Z8E3</accession>
<evidence type="ECO:0000256" key="1">
    <source>
        <dbReference type="SAM" id="MobiDB-lite"/>
    </source>
</evidence>
<sequence>MAQPISAPKSSLAHPSDQQPLAKAEGLGSITQCSCGTLSLNVQAFSLRLDLQSFAKLLLMCSEAMDSVERGLKNSSTTATLVH</sequence>
<organism evidence="2 3">
    <name type="scientific">Granulicella cerasi</name>
    <dbReference type="NCBI Taxonomy" id="741063"/>
    <lineage>
        <taxon>Bacteria</taxon>
        <taxon>Pseudomonadati</taxon>
        <taxon>Acidobacteriota</taxon>
        <taxon>Terriglobia</taxon>
        <taxon>Terriglobales</taxon>
        <taxon>Acidobacteriaceae</taxon>
        <taxon>Granulicella</taxon>
    </lineage>
</organism>
<evidence type="ECO:0000313" key="2">
    <source>
        <dbReference type="EMBL" id="MFC6645677.1"/>
    </source>
</evidence>
<evidence type="ECO:0000313" key="3">
    <source>
        <dbReference type="Proteomes" id="UP001596391"/>
    </source>
</evidence>
<protein>
    <submittedName>
        <fullName evidence="2">Uncharacterized protein</fullName>
    </submittedName>
</protein>
<comment type="caution">
    <text evidence="2">The sequence shown here is derived from an EMBL/GenBank/DDBJ whole genome shotgun (WGS) entry which is preliminary data.</text>
</comment>
<reference evidence="3" key="1">
    <citation type="journal article" date="2019" name="Int. J. Syst. Evol. Microbiol.">
        <title>The Global Catalogue of Microorganisms (GCM) 10K type strain sequencing project: providing services to taxonomists for standard genome sequencing and annotation.</title>
        <authorList>
            <consortium name="The Broad Institute Genomics Platform"/>
            <consortium name="The Broad Institute Genome Sequencing Center for Infectious Disease"/>
            <person name="Wu L."/>
            <person name="Ma J."/>
        </authorList>
    </citation>
    <scope>NUCLEOTIDE SEQUENCE [LARGE SCALE GENOMIC DNA]</scope>
    <source>
        <strain evidence="3">CGMCC 1.16026</strain>
    </source>
</reference>
<gene>
    <name evidence="2" type="ORF">ACFQBQ_08800</name>
</gene>
<keyword evidence="3" id="KW-1185">Reference proteome</keyword>
<name>A0ABW1Z8E3_9BACT</name>